<gene>
    <name evidence="1" type="ORF">SAMN05421541_12114</name>
</gene>
<organism evidence="1 2">
    <name type="scientific">Actinoplanes philippinensis</name>
    <dbReference type="NCBI Taxonomy" id="35752"/>
    <lineage>
        <taxon>Bacteria</taxon>
        <taxon>Bacillati</taxon>
        <taxon>Actinomycetota</taxon>
        <taxon>Actinomycetes</taxon>
        <taxon>Micromonosporales</taxon>
        <taxon>Micromonosporaceae</taxon>
        <taxon>Actinoplanes</taxon>
    </lineage>
</organism>
<dbReference type="Proteomes" id="UP000199645">
    <property type="component" value="Unassembled WGS sequence"/>
</dbReference>
<proteinExistence type="predicted"/>
<dbReference type="EMBL" id="FONV01000021">
    <property type="protein sequence ID" value="SFF76486.1"/>
    <property type="molecule type" value="Genomic_DNA"/>
</dbReference>
<keyword evidence="2" id="KW-1185">Reference proteome</keyword>
<name>A0A1I2LHD2_9ACTN</name>
<reference evidence="1 2" key="1">
    <citation type="submission" date="2016-10" db="EMBL/GenBank/DDBJ databases">
        <authorList>
            <person name="de Groot N.N."/>
        </authorList>
    </citation>
    <scope>NUCLEOTIDE SEQUENCE [LARGE SCALE GENOMIC DNA]</scope>
    <source>
        <strain evidence="1 2">DSM 43019</strain>
    </source>
</reference>
<dbReference type="AlphaFoldDB" id="A0A1I2LHD2"/>
<protein>
    <submittedName>
        <fullName evidence="1">Uncharacterized protein</fullName>
    </submittedName>
</protein>
<evidence type="ECO:0000313" key="2">
    <source>
        <dbReference type="Proteomes" id="UP000199645"/>
    </source>
</evidence>
<sequence length="104" mass="10765">MAFAVAGVVFLTRATLGDADQSASVGSFLLTPVALEVTAVVALEVTAAVPLRCRRPDDPPPAGGSRITIKNLRSSGYVQIGDDATASLTNNHYAKTPAAPDRKD</sequence>
<accession>A0A1I2LHD2</accession>
<dbReference type="RefSeq" id="WP_143134116.1">
    <property type="nucleotide sequence ID" value="NZ_BOMT01000073.1"/>
</dbReference>
<evidence type="ECO:0000313" key="1">
    <source>
        <dbReference type="EMBL" id="SFF76486.1"/>
    </source>
</evidence>